<dbReference type="InterPro" id="IPR036412">
    <property type="entry name" value="HAD-like_sf"/>
</dbReference>
<dbReference type="SFLD" id="SFLDS00003">
    <property type="entry name" value="Haloacid_Dehalogenase"/>
    <property type="match status" value="1"/>
</dbReference>
<reference evidence="1 2" key="1">
    <citation type="submission" date="2019-03" db="EMBL/GenBank/DDBJ databases">
        <title>Draft genome sequences of novel Actinobacteria.</title>
        <authorList>
            <person name="Sahin N."/>
            <person name="Ay H."/>
            <person name="Saygin H."/>
        </authorList>
    </citation>
    <scope>NUCLEOTIDE SEQUENCE [LARGE SCALE GENOMIC DNA]</scope>
    <source>
        <strain evidence="1 2">JCM 30547</strain>
    </source>
</reference>
<gene>
    <name evidence="1" type="ORF">E1261_22675</name>
</gene>
<dbReference type="SFLD" id="SFLDG01129">
    <property type="entry name" value="C1.5:_HAD__Beta-PGM__Phosphata"/>
    <property type="match status" value="1"/>
</dbReference>
<dbReference type="InterPro" id="IPR023214">
    <property type="entry name" value="HAD_sf"/>
</dbReference>
<dbReference type="GO" id="GO:0016787">
    <property type="term" value="F:hydrolase activity"/>
    <property type="evidence" value="ECO:0007669"/>
    <property type="project" value="UniProtKB-KW"/>
</dbReference>
<keyword evidence="1" id="KW-0378">Hydrolase</keyword>
<evidence type="ECO:0000313" key="2">
    <source>
        <dbReference type="Proteomes" id="UP000295075"/>
    </source>
</evidence>
<dbReference type="Proteomes" id="UP000295075">
    <property type="component" value="Unassembled WGS sequence"/>
</dbReference>
<dbReference type="InterPro" id="IPR006439">
    <property type="entry name" value="HAD-SF_hydro_IA"/>
</dbReference>
<name>A0A4R4PVD0_9ACTN</name>
<sequence>MTPSAAGSKRAVAASPVRHVLLDADGVLQELPGGWYVAMEPYLGERAREFLHRTWKDELPMLAGRGDYLPVLAATLREFGVEVPVGDVYDAVWKNIVVVEESLEVVRRLRRNGYGVHLGTNQEQYRGGYMRTSLGYDELFDVCCYSHDLGVAKPDPGFFVEAGRRIGAELGTVLFIDDTARNIDGARAAGMLAEQWDLTQGHEVLVELFAKHGVSAR</sequence>
<dbReference type="Gene3D" id="3.40.50.1000">
    <property type="entry name" value="HAD superfamily/HAD-like"/>
    <property type="match status" value="1"/>
</dbReference>
<dbReference type="PRINTS" id="PR00413">
    <property type="entry name" value="HADHALOGNASE"/>
</dbReference>
<dbReference type="NCBIfam" id="TIGR01509">
    <property type="entry name" value="HAD-SF-IA-v3"/>
    <property type="match status" value="1"/>
</dbReference>
<evidence type="ECO:0000313" key="1">
    <source>
        <dbReference type="EMBL" id="TDC26387.1"/>
    </source>
</evidence>
<protein>
    <submittedName>
        <fullName evidence="1">HAD family hydrolase</fullName>
    </submittedName>
</protein>
<dbReference type="Pfam" id="PF00702">
    <property type="entry name" value="Hydrolase"/>
    <property type="match status" value="1"/>
</dbReference>
<accession>A0A4R4PVD0</accession>
<dbReference type="EMBL" id="SMKA01000110">
    <property type="protein sequence ID" value="TDC26387.1"/>
    <property type="molecule type" value="Genomic_DNA"/>
</dbReference>
<dbReference type="AlphaFoldDB" id="A0A4R4PVD0"/>
<organism evidence="1 2">
    <name type="scientific">Kribbella albertanoniae</name>
    <dbReference type="NCBI Taxonomy" id="1266829"/>
    <lineage>
        <taxon>Bacteria</taxon>
        <taxon>Bacillati</taxon>
        <taxon>Actinomycetota</taxon>
        <taxon>Actinomycetes</taxon>
        <taxon>Propionibacteriales</taxon>
        <taxon>Kribbellaceae</taxon>
        <taxon>Kribbella</taxon>
    </lineage>
</organism>
<proteinExistence type="predicted"/>
<comment type="caution">
    <text evidence="1">The sequence shown here is derived from an EMBL/GenBank/DDBJ whole genome shotgun (WGS) entry which is preliminary data.</text>
</comment>
<dbReference type="OrthoDB" id="9797415at2"/>
<dbReference type="SUPFAM" id="SSF56784">
    <property type="entry name" value="HAD-like"/>
    <property type="match status" value="1"/>
</dbReference>
<keyword evidence="2" id="KW-1185">Reference proteome</keyword>
<dbReference type="PANTHER" id="PTHR43611:SF3">
    <property type="entry name" value="FLAVIN MONONUCLEOTIDE HYDROLASE 1, CHLOROPLATIC"/>
    <property type="match status" value="1"/>
</dbReference>
<dbReference type="PANTHER" id="PTHR43611">
    <property type="entry name" value="ALPHA-D-GLUCOSE 1-PHOSPHATE PHOSPHATASE"/>
    <property type="match status" value="1"/>
</dbReference>